<organism evidence="1 2">
    <name type="scientific">Spiroplasma mirum ATCC 29335</name>
    <dbReference type="NCBI Taxonomy" id="838561"/>
    <lineage>
        <taxon>Bacteria</taxon>
        <taxon>Bacillati</taxon>
        <taxon>Mycoplasmatota</taxon>
        <taxon>Mollicutes</taxon>
        <taxon>Entomoplasmatales</taxon>
        <taxon>Spiroplasmataceae</taxon>
        <taxon>Spiroplasma</taxon>
    </lineage>
</organism>
<gene>
    <name evidence="1" type="ORF">P344_01450</name>
</gene>
<dbReference type="KEGG" id="smir:SMM_0238"/>
<dbReference type="RefSeq" id="WP_025317054.1">
    <property type="nucleotide sequence ID" value="NZ_CP002082.1"/>
</dbReference>
<dbReference type="AlphaFoldDB" id="W0GPY9"/>
<dbReference type="EMBL" id="CP006720">
    <property type="protein sequence ID" value="AHI57655.1"/>
    <property type="molecule type" value="Genomic_DNA"/>
</dbReference>
<dbReference type="STRING" id="838561.P344_01450"/>
<protein>
    <submittedName>
        <fullName evidence="1">Uncharacterized protein</fullName>
    </submittedName>
</protein>
<keyword evidence="2" id="KW-1185">Reference proteome</keyword>
<dbReference type="KEGG" id="smia:P344_01450"/>
<accession>W0GPY9</accession>
<evidence type="ECO:0000313" key="1">
    <source>
        <dbReference type="EMBL" id="AHI57655.1"/>
    </source>
</evidence>
<sequence>MSENNFWSNVETGMNNYLAKYLSLFKESYQKPEVYKDEKVDAFLKGLEGKEGFEQVFNYVRVEIKPLFDQIRTSYLVNKKPEEIEQNKINTLIEVSKLFNAIIPLPRFLNDFMVSAKESSPVDLNKLFVNMMKLEVNELTKIYDEEIKGMDPVIDNCVTDLSKSEDALEIWNFINQFGLFLQRDMALTEYNQSEEEKKFDEQLKNIDKIEQDFKDGKIQLPEFNKDCLVEEVNKYHSFVTEMTPETRKEVADKAINYRNKVLPLVQIVQCLHDLLINILTATNIINADKQ</sequence>
<dbReference type="Proteomes" id="UP000019260">
    <property type="component" value="Chromosome"/>
</dbReference>
<reference evidence="1 2" key="1">
    <citation type="submission" date="2013-09" db="EMBL/GenBank/DDBJ databases">
        <title>Complete genome sequence of Spiroplasma mirum suckling mouse cataract agent.</title>
        <authorList>
            <person name="Landry C.A."/>
            <person name="Bastian F.O."/>
            <person name="Thune R.L."/>
        </authorList>
    </citation>
    <scope>NUCLEOTIDE SEQUENCE [LARGE SCALE GENOMIC DNA]</scope>
    <source>
        <strain evidence="1 2">SMCA</strain>
    </source>
</reference>
<proteinExistence type="predicted"/>
<dbReference type="PATRIC" id="fig|838561.3.peg.273"/>
<dbReference type="HOGENOM" id="CLU_959454_0_0_14"/>
<name>W0GPY9_9MOLU</name>
<evidence type="ECO:0000313" key="2">
    <source>
        <dbReference type="Proteomes" id="UP000019260"/>
    </source>
</evidence>
<dbReference type="OrthoDB" id="388018at2"/>